<dbReference type="EMBL" id="WEHX01000040">
    <property type="protein sequence ID" value="KAB7659390.1"/>
    <property type="molecule type" value="Genomic_DNA"/>
</dbReference>
<accession>A0A6I1EIM0</accession>
<dbReference type="GO" id="GO:0008889">
    <property type="term" value="F:glycerophosphodiester phosphodiesterase activity"/>
    <property type="evidence" value="ECO:0007669"/>
    <property type="project" value="UniProtKB-EC"/>
</dbReference>
<dbReference type="InterPro" id="IPR017946">
    <property type="entry name" value="PLC-like_Pdiesterase_TIM-brl"/>
</dbReference>
<organism evidence="2 3">
    <name type="scientific">Sutterella seckii</name>
    <dbReference type="NCBI Taxonomy" id="1944635"/>
    <lineage>
        <taxon>Bacteria</taxon>
        <taxon>Pseudomonadati</taxon>
        <taxon>Pseudomonadota</taxon>
        <taxon>Betaproteobacteria</taxon>
        <taxon>Burkholderiales</taxon>
        <taxon>Sutterellaceae</taxon>
        <taxon>Sutterella</taxon>
    </lineage>
</organism>
<dbReference type="OrthoDB" id="9795622at2"/>
<dbReference type="PANTHER" id="PTHR46211:SF1">
    <property type="entry name" value="GLYCEROPHOSPHODIESTER PHOSPHODIESTERASE, CYTOPLASMIC"/>
    <property type="match status" value="1"/>
</dbReference>
<dbReference type="RefSeq" id="WP_152158441.1">
    <property type="nucleotide sequence ID" value="NZ_WEHX01000040.1"/>
</dbReference>
<dbReference type="Proteomes" id="UP000430564">
    <property type="component" value="Unassembled WGS sequence"/>
</dbReference>
<gene>
    <name evidence="2" type="primary">ugpQ</name>
    <name evidence="2" type="ORF">GBM95_06950</name>
</gene>
<dbReference type="PROSITE" id="PS50007">
    <property type="entry name" value="PIPLC_X_DOMAIN"/>
    <property type="match status" value="1"/>
</dbReference>
<dbReference type="Gene3D" id="3.20.20.190">
    <property type="entry name" value="Phosphatidylinositol (PI) phosphodiesterase"/>
    <property type="match status" value="1"/>
</dbReference>
<dbReference type="AlphaFoldDB" id="A0A6I1EIM0"/>
<feature type="domain" description="GP-PDE" evidence="1">
    <location>
        <begin position="16"/>
        <end position="267"/>
    </location>
</feature>
<dbReference type="GO" id="GO:0006629">
    <property type="term" value="P:lipid metabolic process"/>
    <property type="evidence" value="ECO:0007669"/>
    <property type="project" value="InterPro"/>
</dbReference>
<dbReference type="PANTHER" id="PTHR46211">
    <property type="entry name" value="GLYCEROPHOSPHORYL DIESTER PHOSPHODIESTERASE"/>
    <property type="match status" value="1"/>
</dbReference>
<dbReference type="PROSITE" id="PS51704">
    <property type="entry name" value="GP_PDE"/>
    <property type="match status" value="1"/>
</dbReference>
<keyword evidence="2" id="KW-0378">Hydrolase</keyword>
<sequence length="267" mass="29769">MPISENSLKTLPWPFPRILAHRGSGTVGPENTLEGYRAGLLHGYRAIETDAMLTRDRIPMIMHDEKFGRVIRDDKRSVPEVTAAELESLDAGSWLSPIWYGASSMRLTTAIRWCRRNAVWMNIEIKPAKGHAEETGRIVAETTAGEFEDLIRSGGDSREGIVREVPLLSSYSRDALAAAREAAPDIPRALLVDDIPGDWIEAVMELECVSIHPDYRFVTPEFIRKAHDAELWVFVYTPNSPDVVRALFGMGVDALCTDRLDLISPAL</sequence>
<protein>
    <submittedName>
        <fullName evidence="2">Glycerophosphodiester phosphodiesterase</fullName>
        <ecNumber evidence="2">3.1.4.46</ecNumber>
    </submittedName>
</protein>
<dbReference type="Pfam" id="PF03009">
    <property type="entry name" value="GDPD"/>
    <property type="match status" value="1"/>
</dbReference>
<comment type="caution">
    <text evidence="2">The sequence shown here is derived from an EMBL/GenBank/DDBJ whole genome shotgun (WGS) entry which is preliminary data.</text>
</comment>
<dbReference type="SUPFAM" id="SSF51695">
    <property type="entry name" value="PLC-like phosphodiesterases"/>
    <property type="match status" value="1"/>
</dbReference>
<name>A0A6I1EIM0_9BURK</name>
<proteinExistence type="predicted"/>
<evidence type="ECO:0000259" key="1">
    <source>
        <dbReference type="PROSITE" id="PS51704"/>
    </source>
</evidence>
<dbReference type="EC" id="3.1.4.46" evidence="2"/>
<evidence type="ECO:0000313" key="2">
    <source>
        <dbReference type="EMBL" id="KAB7659390.1"/>
    </source>
</evidence>
<dbReference type="InterPro" id="IPR030395">
    <property type="entry name" value="GP_PDE_dom"/>
</dbReference>
<reference evidence="2 3" key="1">
    <citation type="submission" date="2019-10" db="EMBL/GenBank/DDBJ databases">
        <title>Genome diversity of Sutterella seckii.</title>
        <authorList>
            <person name="Chaplin A.V."/>
            <person name="Sokolova S.R."/>
            <person name="Mosin K.A."/>
            <person name="Ivanova E.L."/>
            <person name="Kochetkova T.O."/>
            <person name="Goltsov A.Y."/>
            <person name="Trofimov D.Y."/>
            <person name="Efimov B.A."/>
        </authorList>
    </citation>
    <scope>NUCLEOTIDE SEQUENCE [LARGE SCALE GENOMIC DNA]</scope>
    <source>
        <strain evidence="2 3">ASD393</strain>
    </source>
</reference>
<evidence type="ECO:0000313" key="3">
    <source>
        <dbReference type="Proteomes" id="UP000430564"/>
    </source>
</evidence>